<protein>
    <submittedName>
        <fullName evidence="2">Uncharacterized protein</fullName>
    </submittedName>
</protein>
<keyword evidence="1" id="KW-0812">Transmembrane</keyword>
<dbReference type="Proteomes" id="UP000775872">
    <property type="component" value="Unassembled WGS sequence"/>
</dbReference>
<dbReference type="PANTHER" id="PTHR35394">
    <property type="entry name" value="DUF3176 DOMAIN-CONTAINING PROTEIN"/>
    <property type="match status" value="1"/>
</dbReference>
<dbReference type="OrthoDB" id="5242705at2759"/>
<dbReference type="Pfam" id="PF11374">
    <property type="entry name" value="DUF3176"/>
    <property type="match status" value="1"/>
</dbReference>
<comment type="caution">
    <text evidence="2">The sequence shown here is derived from an EMBL/GenBank/DDBJ whole genome shotgun (WGS) entry which is preliminary data.</text>
</comment>
<accession>A0A9N9Z952</accession>
<sequence>MATRNEHEHELLGSDQEDITLAELVPSCPPSPVVDHEMGSEHADDIDDTVLHETTPALNDPHKTNLVNNSATHPLKQRQRVVERPGFSPIYRVWALEIASIGISTLLLVAIIVVLARFDGNSLPEWPLAVTLNTLIALLVTVAKAAFMAPVSVAISQGQWGWFLQERPLYDFHVFDQASRGPWGSLVFLKRIHVRHFTSIGAFLMVVSILSSPLTQFAISYPVRAVAVAGEANVGITRSIFASWYRLDLVIYNAIYAATALDTTDFSSPIEPQGASCSTGNCTFENYHSLGVCLKRANISSLLRVERLEDNNSTGLPLYQNSTQYPSFLLPKGGEIWKASLPGGPALVDQNAFSLITDHINGSKSIGFQDNEDLLRTRVASIVLIYGKPIMHKSPWEDGLNDDYDITLKMAMDSTDGIQYEALEFLFHVCVQSYQTIVQSGKETTHLIESSTRPLDKEPGPFLDLNCTSILDALSRTCLFNELRWNDTMYLEAPLPREKGQDASISDERFGIDYSPLEATAITLIAALQGHLAVSYNPSSSEDPIIVNNGGTFAYHLFLNAIFSPDALRSTSERDNRILNMFTNVATLMSQRMRATHSNRSRENNANFTGQAWREESYVRINWGWVSFLTVETALAAGFLAITIKSQSSQWRSRKTGGPLIYEDAKDSSLALLVALRPRARELMGEGLRPVDELKINAQNLEVKLDGNGVILAESG</sequence>
<organism evidence="2 3">
    <name type="scientific">Clonostachys solani</name>
    <dbReference type="NCBI Taxonomy" id="160281"/>
    <lineage>
        <taxon>Eukaryota</taxon>
        <taxon>Fungi</taxon>
        <taxon>Dikarya</taxon>
        <taxon>Ascomycota</taxon>
        <taxon>Pezizomycotina</taxon>
        <taxon>Sordariomycetes</taxon>
        <taxon>Hypocreomycetidae</taxon>
        <taxon>Hypocreales</taxon>
        <taxon>Bionectriaceae</taxon>
        <taxon>Clonostachys</taxon>
    </lineage>
</organism>
<feature type="transmembrane region" description="Helical" evidence="1">
    <location>
        <begin position="200"/>
        <end position="219"/>
    </location>
</feature>
<dbReference type="PANTHER" id="PTHR35394:SF5">
    <property type="entry name" value="DUF3176 DOMAIN-CONTAINING PROTEIN"/>
    <property type="match status" value="1"/>
</dbReference>
<proteinExistence type="predicted"/>
<name>A0A9N9Z952_9HYPO</name>
<dbReference type="InterPro" id="IPR021514">
    <property type="entry name" value="DUF3176"/>
</dbReference>
<evidence type="ECO:0000313" key="2">
    <source>
        <dbReference type="EMBL" id="CAH0051211.1"/>
    </source>
</evidence>
<keyword evidence="1" id="KW-0472">Membrane</keyword>
<evidence type="ECO:0000256" key="1">
    <source>
        <dbReference type="SAM" id="Phobius"/>
    </source>
</evidence>
<keyword evidence="1" id="KW-1133">Transmembrane helix</keyword>
<evidence type="ECO:0000313" key="3">
    <source>
        <dbReference type="Proteomes" id="UP000775872"/>
    </source>
</evidence>
<feature type="transmembrane region" description="Helical" evidence="1">
    <location>
        <begin position="128"/>
        <end position="147"/>
    </location>
</feature>
<gene>
    <name evidence="2" type="ORF">CSOL1703_00016109</name>
</gene>
<reference evidence="3" key="1">
    <citation type="submission" date="2019-06" db="EMBL/GenBank/DDBJ databases">
        <authorList>
            <person name="Broberg M."/>
        </authorList>
    </citation>
    <scope>NUCLEOTIDE SEQUENCE [LARGE SCALE GENOMIC DNA]</scope>
</reference>
<feature type="transmembrane region" description="Helical" evidence="1">
    <location>
        <begin position="93"/>
        <end position="116"/>
    </location>
</feature>
<dbReference type="AlphaFoldDB" id="A0A9N9Z952"/>
<reference evidence="2 3" key="2">
    <citation type="submission" date="2021-10" db="EMBL/GenBank/DDBJ databases">
        <authorList>
            <person name="Piombo E."/>
        </authorList>
    </citation>
    <scope>NUCLEOTIDE SEQUENCE [LARGE SCALE GENOMIC DNA]</scope>
</reference>
<keyword evidence="3" id="KW-1185">Reference proteome</keyword>
<dbReference type="EMBL" id="CABFOC020000039">
    <property type="protein sequence ID" value="CAH0051211.1"/>
    <property type="molecule type" value="Genomic_DNA"/>
</dbReference>